<feature type="non-terminal residue" evidence="3">
    <location>
        <position position="779"/>
    </location>
</feature>
<dbReference type="SMART" id="SM00886">
    <property type="entry name" value="Dabb"/>
    <property type="match status" value="1"/>
</dbReference>
<dbReference type="InterPro" id="IPR013097">
    <property type="entry name" value="Dabb"/>
</dbReference>
<gene>
    <name evidence="3" type="ORF">HII31_11790</name>
</gene>
<protein>
    <submittedName>
        <fullName evidence="3">Fusaristatin A biosynthesis cluster protein</fullName>
    </submittedName>
</protein>
<dbReference type="OrthoDB" id="3647306at2759"/>
<evidence type="ECO:0000259" key="2">
    <source>
        <dbReference type="PROSITE" id="PS51502"/>
    </source>
</evidence>
<dbReference type="Gene3D" id="3.30.70.100">
    <property type="match status" value="1"/>
</dbReference>
<evidence type="ECO:0000313" key="4">
    <source>
        <dbReference type="Proteomes" id="UP000660729"/>
    </source>
</evidence>
<evidence type="ECO:0000313" key="3">
    <source>
        <dbReference type="EMBL" id="KAF7186830.1"/>
    </source>
</evidence>
<comment type="caution">
    <text evidence="3">The sequence shown here is derived from an EMBL/GenBank/DDBJ whole genome shotgun (WGS) entry which is preliminary data.</text>
</comment>
<dbReference type="PROSITE" id="PS51502">
    <property type="entry name" value="S_R_A_B_BARREL"/>
    <property type="match status" value="1"/>
</dbReference>
<dbReference type="EMBL" id="JABCIY010000245">
    <property type="protein sequence ID" value="KAF7186830.1"/>
    <property type="molecule type" value="Genomic_DNA"/>
</dbReference>
<keyword evidence="4" id="KW-1185">Reference proteome</keyword>
<organism evidence="3 4">
    <name type="scientific">Pseudocercospora fuligena</name>
    <dbReference type="NCBI Taxonomy" id="685502"/>
    <lineage>
        <taxon>Eukaryota</taxon>
        <taxon>Fungi</taxon>
        <taxon>Dikarya</taxon>
        <taxon>Ascomycota</taxon>
        <taxon>Pezizomycotina</taxon>
        <taxon>Dothideomycetes</taxon>
        <taxon>Dothideomycetidae</taxon>
        <taxon>Mycosphaerellales</taxon>
        <taxon>Mycosphaerellaceae</taxon>
        <taxon>Pseudocercospora</taxon>
    </lineage>
</organism>
<proteinExistence type="predicted"/>
<feature type="domain" description="Stress-response A/B barrel" evidence="2">
    <location>
        <begin position="36"/>
        <end position="133"/>
    </location>
</feature>
<feature type="region of interest" description="Disordered" evidence="1">
    <location>
        <begin position="485"/>
        <end position="511"/>
    </location>
</feature>
<accession>A0A8H6VHB5</accession>
<reference evidence="3" key="1">
    <citation type="submission" date="2020-04" db="EMBL/GenBank/DDBJ databases">
        <title>Draft genome resource of the tomato pathogen Pseudocercospora fuligena.</title>
        <authorList>
            <person name="Zaccaron A."/>
        </authorList>
    </citation>
    <scope>NUCLEOTIDE SEQUENCE</scope>
    <source>
        <strain evidence="3">PF001</strain>
    </source>
</reference>
<dbReference type="SUPFAM" id="SSF54909">
    <property type="entry name" value="Dimeric alpha+beta barrel"/>
    <property type="match status" value="1"/>
</dbReference>
<sequence>HLATASDMLTSRSSFAKAASYISRRAYTATMAQKHVKRITMFKVPEEHIDTVLREYEVLRKNAKRNGEPYIVSNVSRRILNTGSPLSEGFTIVSQSIFKDHDDHDFYDKECEAHKELKKTTSKVRTGVMTVVTEGDWPEPKFSPARSGGVRMNSEYIVPGTYASLPELANSFHSCSCVRRPWELCGYVKNEISLMSCALHISCLFSLTGYTCAPRVSITRAFWKGILEAASLPEQQAGRHPKRNPARADLLKQSLRNSWYHPLSDDIEDTADVKLEAFENILVSLSWKVRHCIKGLPRKLNQNSEIWTEATVPAGFLFHVNPIAGREDCAAAVSCSRRPLGLLLLDWAQVDMAAAAERRPNLGQRIIGSAKGLACSTFSGVPGIEAELRSRDPLGIGKRVAAPARRGLTASDFTDDVSRSSSSAAKVECFRSVVEAELSSVEQDFQNFMSGQDLRSFETAQWSRQNSEDIGFRHRELGRQTRQGVYGPANRESDANIEDPEPVWERSSQGEVVYQEDGRPEWKWRHEWRKLRRQHQEQNHHFLDEEIQTAKPLETQPPEQMDDLDLHQSVALARLRQIRRHLAIPENQHRDLPTWKEDWERHLERCDFSIDREMDSYSPPLEEAHRPLERERYYFHCPYRECHHRLLRQNENLSLAIRQRACVHDGCGYVSQTVEEWLKHVTSTHHGIQEGPSEHSAKTCYHGHAHTTNASCTRCENPAKTSSPTSSSVWITRKGSRLELKAAPTSRQELGSIMMGDGQHENYVRWSTEMGMEEWDSPS</sequence>
<dbReference type="Proteomes" id="UP000660729">
    <property type="component" value="Unassembled WGS sequence"/>
</dbReference>
<name>A0A8H6VHB5_9PEZI</name>
<dbReference type="InterPro" id="IPR011008">
    <property type="entry name" value="Dimeric_a/b-barrel"/>
</dbReference>
<evidence type="ECO:0000256" key="1">
    <source>
        <dbReference type="SAM" id="MobiDB-lite"/>
    </source>
</evidence>
<dbReference type="AlphaFoldDB" id="A0A8H6VHB5"/>